<dbReference type="InterPro" id="IPR050833">
    <property type="entry name" value="Poly_Biosynth_Transport"/>
</dbReference>
<feature type="transmembrane region" description="Helical" evidence="6">
    <location>
        <begin position="12"/>
        <end position="35"/>
    </location>
</feature>
<dbReference type="RefSeq" id="WP_157566671.1">
    <property type="nucleotide sequence ID" value="NZ_WPIK01000008.1"/>
</dbReference>
<feature type="transmembrane region" description="Helical" evidence="6">
    <location>
        <begin position="124"/>
        <end position="144"/>
    </location>
</feature>
<gene>
    <name evidence="7" type="ORF">GO621_10225</name>
</gene>
<keyword evidence="8" id="KW-1185">Reference proteome</keyword>
<feature type="transmembrane region" description="Helical" evidence="6">
    <location>
        <begin position="395"/>
        <end position="414"/>
    </location>
</feature>
<feature type="transmembrane region" description="Helical" evidence="6">
    <location>
        <begin position="180"/>
        <end position="201"/>
    </location>
</feature>
<feature type="transmembrane region" description="Helical" evidence="6">
    <location>
        <begin position="90"/>
        <end position="112"/>
    </location>
</feature>
<comment type="subcellular location">
    <subcellularLocation>
        <location evidence="1">Cell membrane</location>
        <topology evidence="1">Multi-pass membrane protein</topology>
    </subcellularLocation>
</comment>
<dbReference type="GO" id="GO:0005886">
    <property type="term" value="C:plasma membrane"/>
    <property type="evidence" value="ECO:0007669"/>
    <property type="project" value="UniProtKB-SubCell"/>
</dbReference>
<sequence length="448" mass="50106">MLIRKFWSRFNNIYFLSLAGNGIISILGMLTYAVLSRSLSLEGLGVWVFFAAVVGLLDTIRSGFIVTAFIKFYSGTTHLRAAEVCGSTWYIAIVLTLLVVIVNIPASFIINYTNNAGLILSVKWFSVYFIVTLPVFIAGCLLQAQQSFGALLYLRFINQGLFIVFIVLLIVLKLANINTIIYSFLSAQFITSIICFAKGWTNINTFSKRTKNCIAELFHFGKYSVGTTLSANLFRSSDTFIINFMLGPAALAIYNLGQKLMELVEIPLRSYAAVGMPIMSVAFNQNNRGGVIYIMKKYTGMLTLVLVPLAIASYFLADYAVLFIGGKQYAGTEAANVFRIFITFALLYPADRFLALTLDVIHQPQVNFIKVLVMLAINIITDFVGIYIFKNIYGVAIATVFPVLTGVLVGYWYLKKYLKFDFKDIYVLGYRELEILAKATIKKLKLVM</sequence>
<feature type="transmembrane region" description="Helical" evidence="6">
    <location>
        <begin position="368"/>
        <end position="389"/>
    </location>
</feature>
<evidence type="ECO:0000256" key="5">
    <source>
        <dbReference type="ARBA" id="ARBA00023136"/>
    </source>
</evidence>
<accession>A0A7K1SX79</accession>
<dbReference type="PANTHER" id="PTHR30250:SF11">
    <property type="entry name" value="O-ANTIGEN TRANSPORTER-RELATED"/>
    <property type="match status" value="1"/>
</dbReference>
<reference evidence="7 8" key="1">
    <citation type="submission" date="2019-12" db="EMBL/GenBank/DDBJ databases">
        <title>Mucilaginibacter sp. HMF7410 genome sequencing and assembly.</title>
        <authorList>
            <person name="Kang H."/>
            <person name="Cha I."/>
            <person name="Kim H."/>
            <person name="Joh K."/>
        </authorList>
    </citation>
    <scope>NUCLEOTIDE SEQUENCE [LARGE SCALE GENOMIC DNA]</scope>
    <source>
        <strain evidence="7 8">HMF7410</strain>
    </source>
</reference>
<dbReference type="Proteomes" id="UP000462014">
    <property type="component" value="Unassembled WGS sequence"/>
</dbReference>
<evidence type="ECO:0000256" key="6">
    <source>
        <dbReference type="SAM" id="Phobius"/>
    </source>
</evidence>
<feature type="transmembrane region" description="Helical" evidence="6">
    <location>
        <begin position="337"/>
        <end position="356"/>
    </location>
</feature>
<evidence type="ECO:0000256" key="1">
    <source>
        <dbReference type="ARBA" id="ARBA00004651"/>
    </source>
</evidence>
<evidence type="ECO:0000313" key="8">
    <source>
        <dbReference type="Proteomes" id="UP000462014"/>
    </source>
</evidence>
<evidence type="ECO:0000256" key="2">
    <source>
        <dbReference type="ARBA" id="ARBA00022475"/>
    </source>
</evidence>
<evidence type="ECO:0000256" key="3">
    <source>
        <dbReference type="ARBA" id="ARBA00022692"/>
    </source>
</evidence>
<dbReference type="Pfam" id="PF13440">
    <property type="entry name" value="Polysacc_synt_3"/>
    <property type="match status" value="1"/>
</dbReference>
<dbReference type="PANTHER" id="PTHR30250">
    <property type="entry name" value="PST FAMILY PREDICTED COLANIC ACID TRANSPORTER"/>
    <property type="match status" value="1"/>
</dbReference>
<dbReference type="EMBL" id="WPIK01000008">
    <property type="protein sequence ID" value="MVN21912.1"/>
    <property type="molecule type" value="Genomic_DNA"/>
</dbReference>
<feature type="transmembrane region" description="Helical" evidence="6">
    <location>
        <begin position="156"/>
        <end position="174"/>
    </location>
</feature>
<comment type="caution">
    <text evidence="7">The sequence shown here is derived from an EMBL/GenBank/DDBJ whole genome shotgun (WGS) entry which is preliminary data.</text>
</comment>
<keyword evidence="2" id="KW-1003">Cell membrane</keyword>
<evidence type="ECO:0000256" key="4">
    <source>
        <dbReference type="ARBA" id="ARBA00022989"/>
    </source>
</evidence>
<feature type="transmembrane region" description="Helical" evidence="6">
    <location>
        <begin position="47"/>
        <end position="70"/>
    </location>
</feature>
<keyword evidence="5 6" id="KW-0472">Membrane</keyword>
<name>A0A7K1SX79_9SPHI</name>
<keyword evidence="4 6" id="KW-1133">Transmembrane helix</keyword>
<feature type="transmembrane region" description="Helical" evidence="6">
    <location>
        <begin position="298"/>
        <end position="317"/>
    </location>
</feature>
<evidence type="ECO:0000313" key="7">
    <source>
        <dbReference type="EMBL" id="MVN21912.1"/>
    </source>
</evidence>
<dbReference type="AlphaFoldDB" id="A0A7K1SX79"/>
<organism evidence="7 8">
    <name type="scientific">Mucilaginibacter arboris</name>
    <dbReference type="NCBI Taxonomy" id="2682090"/>
    <lineage>
        <taxon>Bacteria</taxon>
        <taxon>Pseudomonadati</taxon>
        <taxon>Bacteroidota</taxon>
        <taxon>Sphingobacteriia</taxon>
        <taxon>Sphingobacteriales</taxon>
        <taxon>Sphingobacteriaceae</taxon>
        <taxon>Mucilaginibacter</taxon>
    </lineage>
</organism>
<keyword evidence="3 6" id="KW-0812">Transmembrane</keyword>
<proteinExistence type="predicted"/>
<protein>
    <submittedName>
        <fullName evidence="7">Oligosaccharide flippase family protein</fullName>
    </submittedName>
</protein>